<reference evidence="2 3" key="1">
    <citation type="submission" date="2021-01" db="EMBL/GenBank/DDBJ databases">
        <title>Whole genome shotgun sequence of Catellatospora chokoriensis NBRC 107358.</title>
        <authorList>
            <person name="Komaki H."/>
            <person name="Tamura T."/>
        </authorList>
    </citation>
    <scope>NUCLEOTIDE SEQUENCE [LARGE SCALE GENOMIC DNA]</scope>
    <source>
        <strain evidence="2 3">NBRC 107358</strain>
    </source>
</reference>
<dbReference type="InterPro" id="IPR023296">
    <property type="entry name" value="Glyco_hydro_beta-prop_sf"/>
</dbReference>
<keyword evidence="1" id="KW-0732">Signal</keyword>
<sequence length="327" mass="35528">MKPLLNRRQLLVAGAAAAAGGLTGTALGSPAHAAPAGFPTYQYLGTPFNKANLRYNPTGELIFPCIRGVYDKIASPLGRYYLYYAPHDAPGGICLAYGNSLSGQFTEYPNNPIISNNWAPHYAVSHVSSAHVIWNAANSKFYLYFHGENNTTRMAWSTDGVHFTYFGRVLHTGVIPNCTETSYARVFEHTVPGLGNKYVMVFMGVTNGTRKIFWGWSNDGKTFSFDPTPLVTPGPDGQVDIAAPHVLKRNNTTYVVYHGNGGDMYLTEVGNSFDREVHLGVFHYAMDGGPDRGRSAAASFGTDGGVEYMFYEAGPRLDATIAVARAV</sequence>
<dbReference type="SUPFAM" id="SSF75005">
    <property type="entry name" value="Arabinanase/levansucrase/invertase"/>
    <property type="match status" value="1"/>
</dbReference>
<dbReference type="EMBL" id="BONG01000028">
    <property type="protein sequence ID" value="GIF91051.1"/>
    <property type="molecule type" value="Genomic_DNA"/>
</dbReference>
<proteinExistence type="predicted"/>
<name>A0A8J3K165_9ACTN</name>
<dbReference type="InterPro" id="IPR006311">
    <property type="entry name" value="TAT_signal"/>
</dbReference>
<gene>
    <name evidence="2" type="ORF">Cch02nite_44950</name>
</gene>
<accession>A0A8J3K165</accession>
<organism evidence="2 3">
    <name type="scientific">Catellatospora chokoriensis</name>
    <dbReference type="NCBI Taxonomy" id="310353"/>
    <lineage>
        <taxon>Bacteria</taxon>
        <taxon>Bacillati</taxon>
        <taxon>Actinomycetota</taxon>
        <taxon>Actinomycetes</taxon>
        <taxon>Micromonosporales</taxon>
        <taxon>Micromonosporaceae</taxon>
        <taxon>Catellatospora</taxon>
    </lineage>
</organism>
<dbReference type="Proteomes" id="UP000619293">
    <property type="component" value="Unassembled WGS sequence"/>
</dbReference>
<evidence type="ECO:0000313" key="3">
    <source>
        <dbReference type="Proteomes" id="UP000619293"/>
    </source>
</evidence>
<feature type="chain" id="PRO_5035228994" description="Secreted protein" evidence="1">
    <location>
        <begin position="34"/>
        <end position="327"/>
    </location>
</feature>
<feature type="signal peptide" evidence="1">
    <location>
        <begin position="1"/>
        <end position="33"/>
    </location>
</feature>
<dbReference type="Gene3D" id="2.115.10.20">
    <property type="entry name" value="Glycosyl hydrolase domain, family 43"/>
    <property type="match status" value="2"/>
</dbReference>
<protein>
    <recommendedName>
        <fullName evidence="4">Secreted protein</fullName>
    </recommendedName>
</protein>
<evidence type="ECO:0000256" key="1">
    <source>
        <dbReference type="SAM" id="SignalP"/>
    </source>
</evidence>
<evidence type="ECO:0008006" key="4">
    <source>
        <dbReference type="Google" id="ProtNLM"/>
    </source>
</evidence>
<comment type="caution">
    <text evidence="2">The sequence shown here is derived from an EMBL/GenBank/DDBJ whole genome shotgun (WGS) entry which is preliminary data.</text>
</comment>
<dbReference type="AlphaFoldDB" id="A0A8J3K165"/>
<dbReference type="PROSITE" id="PS51318">
    <property type="entry name" value="TAT"/>
    <property type="match status" value="1"/>
</dbReference>
<evidence type="ECO:0000313" key="2">
    <source>
        <dbReference type="EMBL" id="GIF91051.1"/>
    </source>
</evidence>
<dbReference type="RefSeq" id="WP_191837356.1">
    <property type="nucleotide sequence ID" value="NZ_BAAALB010000001.1"/>
</dbReference>
<keyword evidence="3" id="KW-1185">Reference proteome</keyword>